<proteinExistence type="predicted"/>
<feature type="chain" id="PRO_5026066997" description="Ribonuclease A-domain domain-containing protein" evidence="1">
    <location>
        <begin position="19"/>
        <end position="179"/>
    </location>
</feature>
<dbReference type="InterPro" id="IPR036816">
    <property type="entry name" value="RNaseA-like_dom_sf"/>
</dbReference>
<name>A0A6G1Q652_CHAAH</name>
<gene>
    <name evidence="3" type="ORF">EXN66_Car013418</name>
</gene>
<feature type="signal peptide" evidence="1">
    <location>
        <begin position="1"/>
        <end position="18"/>
    </location>
</feature>
<dbReference type="Gene3D" id="3.10.130.10">
    <property type="entry name" value="Ribonuclease A-like domain"/>
    <property type="match status" value="1"/>
</dbReference>
<evidence type="ECO:0000256" key="1">
    <source>
        <dbReference type="SAM" id="SignalP"/>
    </source>
</evidence>
<evidence type="ECO:0000259" key="2">
    <source>
        <dbReference type="SMART" id="SM00092"/>
    </source>
</evidence>
<keyword evidence="4" id="KW-1185">Reference proteome</keyword>
<organism evidence="3 4">
    <name type="scientific">Channa argus</name>
    <name type="common">Northern snakehead</name>
    <name type="synonym">Ophicephalus argus</name>
    <dbReference type="NCBI Taxonomy" id="215402"/>
    <lineage>
        <taxon>Eukaryota</taxon>
        <taxon>Metazoa</taxon>
        <taxon>Chordata</taxon>
        <taxon>Craniata</taxon>
        <taxon>Vertebrata</taxon>
        <taxon>Euteleostomi</taxon>
        <taxon>Actinopterygii</taxon>
        <taxon>Neopterygii</taxon>
        <taxon>Teleostei</taxon>
        <taxon>Neoteleostei</taxon>
        <taxon>Acanthomorphata</taxon>
        <taxon>Anabantaria</taxon>
        <taxon>Anabantiformes</taxon>
        <taxon>Channoidei</taxon>
        <taxon>Channidae</taxon>
        <taxon>Channa</taxon>
    </lineage>
</organism>
<keyword evidence="1" id="KW-0732">Signal</keyword>
<dbReference type="AlphaFoldDB" id="A0A6G1Q652"/>
<reference evidence="3 4" key="1">
    <citation type="submission" date="2019-02" db="EMBL/GenBank/DDBJ databases">
        <title>Opniocepnalus argus genome.</title>
        <authorList>
            <person name="Zhou C."/>
            <person name="Xiao S."/>
        </authorList>
    </citation>
    <scope>NUCLEOTIDE SEQUENCE [LARGE SCALE GENOMIC DNA]</scope>
    <source>
        <strain evidence="3">OARG1902GOOAL</strain>
        <tissue evidence="3">Muscle</tissue>
    </source>
</reference>
<evidence type="ECO:0000313" key="3">
    <source>
        <dbReference type="EMBL" id="KAF3697738.1"/>
    </source>
</evidence>
<dbReference type="SMART" id="SM00092">
    <property type="entry name" value="RNAse_Pc"/>
    <property type="match status" value="1"/>
</dbReference>
<dbReference type="InterPro" id="IPR023412">
    <property type="entry name" value="RNaseA_domain"/>
</dbReference>
<dbReference type="EMBL" id="CM015724">
    <property type="protein sequence ID" value="KAF3697738.1"/>
    <property type="molecule type" value="Genomic_DNA"/>
</dbReference>
<protein>
    <recommendedName>
        <fullName evidence="2">Ribonuclease A-domain domain-containing protein</fullName>
    </recommendedName>
</protein>
<feature type="domain" description="Ribonuclease A-domain" evidence="2">
    <location>
        <begin position="45"/>
        <end position="164"/>
    </location>
</feature>
<sequence>MNFVLLIIITYTLTLVHASPTMVHKIRRPSVPARYNPYPCQRNNDNNAYRKFLKKHILQEPFTSRTRWDEWESYLKRNGLCNRSRQSFIKKKDKRHVKEICKGSGLHLYDNLCISTKTMVVYDIRVRDSRSCKIESLNNDRKYVIVACDKVENRCLPVHFQEYRNQRPDRNAQRCGLHP</sequence>
<accession>A0A6G1Q652</accession>
<evidence type="ECO:0000313" key="4">
    <source>
        <dbReference type="Proteomes" id="UP000503349"/>
    </source>
</evidence>
<dbReference type="Proteomes" id="UP000503349">
    <property type="component" value="Chromosome 13"/>
</dbReference>
<reference evidence="4" key="2">
    <citation type="submission" date="2019-02" db="EMBL/GenBank/DDBJ databases">
        <title>Opniocepnalus argus Var Kimnra genome.</title>
        <authorList>
            <person name="Zhou C."/>
            <person name="Xiao S."/>
        </authorList>
    </citation>
    <scope>NUCLEOTIDE SEQUENCE [LARGE SCALE GENOMIC DNA]</scope>
</reference>